<dbReference type="OMA" id="CCTGALE"/>
<sequence length="71" mass="7965">MHRCCTGALEASRKLYQFALRKFGKNDEENFDSDERTAFSQSADRTPECGDDDSSSGARLSRRSSLLLLIC</sequence>
<proteinExistence type="predicted"/>
<reference evidence="2" key="1">
    <citation type="submission" date="2012-04" db="EMBL/GenBank/DDBJ databases">
        <title>The Genome Sequence of Loa loa.</title>
        <authorList>
            <consortium name="The Broad Institute Genome Sequencing Platform"/>
            <consortium name="Broad Institute Genome Sequencing Center for Infectious Disease"/>
            <person name="Nutman T.B."/>
            <person name="Fink D.L."/>
            <person name="Russ C."/>
            <person name="Young S."/>
            <person name="Zeng Q."/>
            <person name="Gargeya S."/>
            <person name="Alvarado L."/>
            <person name="Berlin A."/>
            <person name="Chapman S.B."/>
            <person name="Chen Z."/>
            <person name="Freedman E."/>
            <person name="Gellesch M."/>
            <person name="Goldberg J."/>
            <person name="Griggs A."/>
            <person name="Gujja S."/>
            <person name="Heilman E.R."/>
            <person name="Heiman D."/>
            <person name="Howarth C."/>
            <person name="Mehta T."/>
            <person name="Neiman D."/>
            <person name="Pearson M."/>
            <person name="Roberts A."/>
            <person name="Saif S."/>
            <person name="Shea T."/>
            <person name="Shenoy N."/>
            <person name="Sisk P."/>
            <person name="Stolte C."/>
            <person name="Sykes S."/>
            <person name="White J."/>
            <person name="Yandava C."/>
            <person name="Haas B."/>
            <person name="Henn M.R."/>
            <person name="Nusbaum C."/>
            <person name="Birren B."/>
        </authorList>
    </citation>
    <scope>NUCLEOTIDE SEQUENCE [LARGE SCALE GENOMIC DNA]</scope>
</reference>
<evidence type="ECO:0000256" key="1">
    <source>
        <dbReference type="SAM" id="MobiDB-lite"/>
    </source>
</evidence>
<gene>
    <name evidence="2" type="ORF">LOAG_13924</name>
</gene>
<feature type="region of interest" description="Disordered" evidence="1">
    <location>
        <begin position="31"/>
        <end position="60"/>
    </location>
</feature>
<dbReference type="GeneID" id="9951398"/>
<dbReference type="EMBL" id="JH712264">
    <property type="protein sequence ID" value="EFO14594.2"/>
    <property type="molecule type" value="Genomic_DNA"/>
</dbReference>
<dbReference type="CTD" id="9951398"/>
<organism evidence="2">
    <name type="scientific">Loa loa</name>
    <name type="common">Eye worm</name>
    <name type="synonym">Filaria loa</name>
    <dbReference type="NCBI Taxonomy" id="7209"/>
    <lineage>
        <taxon>Eukaryota</taxon>
        <taxon>Metazoa</taxon>
        <taxon>Ecdysozoa</taxon>
        <taxon>Nematoda</taxon>
        <taxon>Chromadorea</taxon>
        <taxon>Rhabditida</taxon>
        <taxon>Spirurina</taxon>
        <taxon>Spiruromorpha</taxon>
        <taxon>Filarioidea</taxon>
        <taxon>Onchocercidae</taxon>
        <taxon>Loa</taxon>
    </lineage>
</organism>
<dbReference type="AlphaFoldDB" id="A0A1S0TIM8"/>
<dbReference type="InParanoid" id="A0A1S0TIM8"/>
<evidence type="ECO:0000313" key="2">
    <source>
        <dbReference type="EMBL" id="EFO14594.2"/>
    </source>
</evidence>
<dbReference type="RefSeq" id="XP_020301136.1">
    <property type="nucleotide sequence ID" value="XM_020448743.1"/>
</dbReference>
<dbReference type="OrthoDB" id="5831905at2759"/>
<protein>
    <submittedName>
        <fullName evidence="2">Uncharacterized protein</fullName>
    </submittedName>
</protein>
<accession>A0A1S0TIM8</accession>
<dbReference type="KEGG" id="loa:LOAG_13924"/>
<name>A0A1S0TIM8_LOALO</name>